<accession>A0A814FAC2</accession>
<keyword evidence="7" id="KW-0407">Ion channel</keyword>
<evidence type="ECO:0000256" key="3">
    <source>
        <dbReference type="ARBA" id="ARBA00022692"/>
    </source>
</evidence>
<protein>
    <recommendedName>
        <fullName evidence="13">TRPM SLOG domain-containing protein</fullName>
    </recommendedName>
</protein>
<keyword evidence="5" id="KW-0406">Ion transport</keyword>
<evidence type="ECO:0000256" key="5">
    <source>
        <dbReference type="ARBA" id="ARBA00023065"/>
    </source>
</evidence>
<evidence type="ECO:0000313" key="12">
    <source>
        <dbReference type="Proteomes" id="UP000663829"/>
    </source>
</evidence>
<reference evidence="10" key="1">
    <citation type="submission" date="2021-02" db="EMBL/GenBank/DDBJ databases">
        <authorList>
            <person name="Nowell W R."/>
        </authorList>
    </citation>
    <scope>NUCLEOTIDE SEQUENCE</scope>
</reference>
<evidence type="ECO:0000313" key="11">
    <source>
        <dbReference type="EMBL" id="CAF3752738.1"/>
    </source>
</evidence>
<evidence type="ECO:0000256" key="6">
    <source>
        <dbReference type="ARBA" id="ARBA00023136"/>
    </source>
</evidence>
<name>A0A814FAC2_9BILA</name>
<evidence type="ECO:0008006" key="13">
    <source>
        <dbReference type="Google" id="ProtNLM"/>
    </source>
</evidence>
<dbReference type="Pfam" id="PF18139">
    <property type="entry name" value="LSDAT_euk"/>
    <property type="match status" value="2"/>
</dbReference>
<dbReference type="EMBL" id="CAJNOQ010002812">
    <property type="protein sequence ID" value="CAF0980157.1"/>
    <property type="molecule type" value="Genomic_DNA"/>
</dbReference>
<gene>
    <name evidence="10" type="ORF">GPM918_LOCUS12704</name>
    <name evidence="11" type="ORF">SRO942_LOCUS12704</name>
</gene>
<sequence>MQTAQAKQYGWWQRWATPYIHLALKTPPEYVLSLFAQDGYNLPIPDVIISVNTTGDTDYERKADDNIHEKVIQALKTGLAAAARIANAWVTTAGLNLAPVQWVGEALTNDTYGVDLPCIGFCSWGYTADNDLLADIPLAVTTTLSMETSVQSPLSSIRIENYIKQYPRKENRDNLDKTLFGNCDLEPNHTHFLLFDDNTSDRKNVIEARTQIEQLFSTTYYTNIPIVMILIGGDYWSFVALCAAVNVGTPVIIVKHTQGLAKVLTKVIKSFNLYEKLQDDNMKNVHGENYKKIIEDLKSLSPTFNGQIGADTQEANKILEDNIEILRKNKNLIVIFDANKAHNLEDAIADALLQSILKKQKQAIAQLDEKKFDLTKVEEIQWAMIWNKVEYARKHILNDEEEEFTLTQCYVNNDQLPYTKTSDDEGENTLQIYIDQYLKPSKNIASRVHGRAEELFLWYIFMNRFDMAQCLCSQIRSPVVACLLGSKIYRTAAKHHDRQCDKELEQDYFNKSKYAKMNTTF</sequence>
<dbReference type="Proteomes" id="UP000681722">
    <property type="component" value="Unassembled WGS sequence"/>
</dbReference>
<evidence type="ECO:0000259" key="9">
    <source>
        <dbReference type="Pfam" id="PF25508"/>
    </source>
</evidence>
<dbReference type="PANTHER" id="PTHR13800:SF12">
    <property type="entry name" value="TRANSIENT RECEPTOR POTENTIAL CATION CHANNEL SUBFAMILY M MEMBER-LIKE 2"/>
    <property type="match status" value="1"/>
</dbReference>
<feature type="domain" description="TRPM-like" evidence="9">
    <location>
        <begin position="352"/>
        <end position="503"/>
    </location>
</feature>
<comment type="subcellular location">
    <subcellularLocation>
        <location evidence="1">Membrane</location>
        <topology evidence="1">Multi-pass membrane protein</topology>
    </subcellularLocation>
</comment>
<evidence type="ECO:0000256" key="1">
    <source>
        <dbReference type="ARBA" id="ARBA00004141"/>
    </source>
</evidence>
<dbReference type="InterPro" id="IPR057366">
    <property type="entry name" value="TRPM-like"/>
</dbReference>
<dbReference type="InterPro" id="IPR041491">
    <property type="entry name" value="TRPM_SLOG"/>
</dbReference>
<keyword evidence="12" id="KW-1185">Reference proteome</keyword>
<dbReference type="EMBL" id="CAJOBC010002812">
    <property type="protein sequence ID" value="CAF3752738.1"/>
    <property type="molecule type" value="Genomic_DNA"/>
</dbReference>
<feature type="domain" description="TRPM SLOG" evidence="8">
    <location>
        <begin position="180"/>
        <end position="280"/>
    </location>
</feature>
<dbReference type="GO" id="GO:0005886">
    <property type="term" value="C:plasma membrane"/>
    <property type="evidence" value="ECO:0007669"/>
    <property type="project" value="TreeGrafter"/>
</dbReference>
<organism evidence="10 12">
    <name type="scientific">Didymodactylos carnosus</name>
    <dbReference type="NCBI Taxonomy" id="1234261"/>
    <lineage>
        <taxon>Eukaryota</taxon>
        <taxon>Metazoa</taxon>
        <taxon>Spiralia</taxon>
        <taxon>Gnathifera</taxon>
        <taxon>Rotifera</taxon>
        <taxon>Eurotatoria</taxon>
        <taxon>Bdelloidea</taxon>
        <taxon>Philodinida</taxon>
        <taxon>Philodinidae</taxon>
        <taxon>Didymodactylos</taxon>
    </lineage>
</organism>
<keyword evidence="2" id="KW-0813">Transport</keyword>
<keyword evidence="6" id="KW-0472">Membrane</keyword>
<dbReference type="AlphaFoldDB" id="A0A814FAC2"/>
<feature type="domain" description="TRPM SLOG" evidence="8">
    <location>
        <begin position="18"/>
        <end position="135"/>
    </location>
</feature>
<keyword evidence="3" id="KW-0812">Transmembrane</keyword>
<proteinExistence type="predicted"/>
<evidence type="ECO:0000256" key="7">
    <source>
        <dbReference type="ARBA" id="ARBA00023303"/>
    </source>
</evidence>
<dbReference type="Proteomes" id="UP000663829">
    <property type="component" value="Unassembled WGS sequence"/>
</dbReference>
<keyword evidence="4" id="KW-1133">Transmembrane helix</keyword>
<comment type="caution">
    <text evidence="10">The sequence shown here is derived from an EMBL/GenBank/DDBJ whole genome shotgun (WGS) entry which is preliminary data.</text>
</comment>
<dbReference type="Pfam" id="PF25508">
    <property type="entry name" value="TRPM2"/>
    <property type="match status" value="1"/>
</dbReference>
<dbReference type="PANTHER" id="PTHR13800">
    <property type="entry name" value="TRANSIENT RECEPTOR POTENTIAL CATION CHANNEL, SUBFAMILY M, MEMBER 6"/>
    <property type="match status" value="1"/>
</dbReference>
<dbReference type="OrthoDB" id="310870at2759"/>
<evidence type="ECO:0000256" key="4">
    <source>
        <dbReference type="ARBA" id="ARBA00022989"/>
    </source>
</evidence>
<evidence type="ECO:0000256" key="2">
    <source>
        <dbReference type="ARBA" id="ARBA00022448"/>
    </source>
</evidence>
<dbReference type="InterPro" id="IPR050927">
    <property type="entry name" value="TRPM"/>
</dbReference>
<evidence type="ECO:0000313" key="10">
    <source>
        <dbReference type="EMBL" id="CAF0980157.1"/>
    </source>
</evidence>
<dbReference type="GO" id="GO:0099604">
    <property type="term" value="F:ligand-gated calcium channel activity"/>
    <property type="evidence" value="ECO:0007669"/>
    <property type="project" value="TreeGrafter"/>
</dbReference>
<evidence type="ECO:0000259" key="8">
    <source>
        <dbReference type="Pfam" id="PF18139"/>
    </source>
</evidence>